<accession>A0ABP3Y481</accession>
<proteinExistence type="predicted"/>
<comment type="caution">
    <text evidence="2">The sequence shown here is derived from an EMBL/GenBank/DDBJ whole genome shotgun (WGS) entry which is preliminary data.</text>
</comment>
<protein>
    <recommendedName>
        <fullName evidence="4">DUF4412 domain-containing protein</fullName>
    </recommendedName>
</protein>
<organism evidence="2 3">
    <name type="scientific">Wandonia haliotis</name>
    <dbReference type="NCBI Taxonomy" id="574963"/>
    <lineage>
        <taxon>Bacteria</taxon>
        <taxon>Pseudomonadati</taxon>
        <taxon>Bacteroidota</taxon>
        <taxon>Flavobacteriia</taxon>
        <taxon>Flavobacteriales</taxon>
        <taxon>Crocinitomicaceae</taxon>
        <taxon>Wandonia</taxon>
    </lineage>
</organism>
<sequence>MITVQSKYMGLLFFVLFSFSSCSQEYSFEGKLTYITDDPVQQQITSDSAEYINYYVKQEKVRVETKTQMGKQIYIKDFKKNTAVLLLDFNGKKMALLQDLKKDTLQKNYSVKKNCKSTKVGEFKAKCLSISGEHLKEPVQVYYSKSYPGYMIDVYDKQIPGLPLQYDLIVQGDQVNYELVRLDEREIAAEMFSIPEEYEQLTMEEFLERLSPNN</sequence>
<evidence type="ECO:0000313" key="2">
    <source>
        <dbReference type="EMBL" id="GAA0875504.1"/>
    </source>
</evidence>
<dbReference type="PROSITE" id="PS51257">
    <property type="entry name" value="PROKAR_LIPOPROTEIN"/>
    <property type="match status" value="1"/>
</dbReference>
<feature type="signal peptide" evidence="1">
    <location>
        <begin position="1"/>
        <end position="23"/>
    </location>
</feature>
<evidence type="ECO:0000256" key="1">
    <source>
        <dbReference type="SAM" id="SignalP"/>
    </source>
</evidence>
<reference evidence="3" key="1">
    <citation type="journal article" date="2019" name="Int. J. Syst. Evol. Microbiol.">
        <title>The Global Catalogue of Microorganisms (GCM) 10K type strain sequencing project: providing services to taxonomists for standard genome sequencing and annotation.</title>
        <authorList>
            <consortium name="The Broad Institute Genomics Platform"/>
            <consortium name="The Broad Institute Genome Sequencing Center for Infectious Disease"/>
            <person name="Wu L."/>
            <person name="Ma J."/>
        </authorList>
    </citation>
    <scope>NUCLEOTIDE SEQUENCE [LARGE SCALE GENOMIC DNA]</scope>
    <source>
        <strain evidence="3">JCM 16083</strain>
    </source>
</reference>
<evidence type="ECO:0000313" key="3">
    <source>
        <dbReference type="Proteomes" id="UP001501126"/>
    </source>
</evidence>
<keyword evidence="3" id="KW-1185">Reference proteome</keyword>
<evidence type="ECO:0008006" key="4">
    <source>
        <dbReference type="Google" id="ProtNLM"/>
    </source>
</evidence>
<name>A0ABP3Y481_9FLAO</name>
<feature type="chain" id="PRO_5045517662" description="DUF4412 domain-containing protein" evidence="1">
    <location>
        <begin position="24"/>
        <end position="214"/>
    </location>
</feature>
<dbReference type="RefSeq" id="WP_343787063.1">
    <property type="nucleotide sequence ID" value="NZ_BAAAFH010000011.1"/>
</dbReference>
<dbReference type="EMBL" id="BAAAFH010000011">
    <property type="protein sequence ID" value="GAA0875504.1"/>
    <property type="molecule type" value="Genomic_DNA"/>
</dbReference>
<keyword evidence="1" id="KW-0732">Signal</keyword>
<dbReference type="Proteomes" id="UP001501126">
    <property type="component" value="Unassembled WGS sequence"/>
</dbReference>
<gene>
    <name evidence="2" type="ORF">GCM10009118_19130</name>
</gene>